<reference evidence="1 2" key="1">
    <citation type="journal article" date="2012" name="Int. J. Syst. Evol. Microbiol.">
        <title>Vibrio caribbeanicus sp. nov., isolated from the marine sponge Scleritoderma cyanea.</title>
        <authorList>
            <person name="Hoffmann M."/>
            <person name="Monday S.R."/>
            <person name="Allard M.W."/>
            <person name="Strain E.A."/>
            <person name="Whittaker P."/>
            <person name="Naum M."/>
            <person name="McCarthy P.J."/>
            <person name="Lopez J.V."/>
            <person name="Fischer M."/>
            <person name="Brown E.W."/>
        </authorList>
    </citation>
    <scope>NUCLEOTIDE SEQUENCE [LARGE SCALE GENOMIC DNA]</scope>
    <source>
        <strain evidence="1 2">ATCC 700023</strain>
    </source>
</reference>
<accession>F9S7X3</accession>
<name>F9S7X3_9VIBR</name>
<keyword evidence="2" id="KW-1185">Reference proteome</keyword>
<dbReference type="RefSeq" id="WP_006714581.1">
    <property type="nucleotide sequence ID" value="NZ_AFWF01000306.1"/>
</dbReference>
<evidence type="ECO:0000313" key="2">
    <source>
        <dbReference type="Proteomes" id="UP000004605"/>
    </source>
</evidence>
<gene>
    <name evidence="1" type="ORF">VII00023_19149</name>
</gene>
<dbReference type="Proteomes" id="UP000004605">
    <property type="component" value="Unassembled WGS sequence"/>
</dbReference>
<organism evidence="1 2">
    <name type="scientific">Vibrio ichthyoenteri ATCC 700023</name>
    <dbReference type="NCBI Taxonomy" id="870968"/>
    <lineage>
        <taxon>Bacteria</taxon>
        <taxon>Pseudomonadati</taxon>
        <taxon>Pseudomonadota</taxon>
        <taxon>Gammaproteobacteria</taxon>
        <taxon>Vibrionales</taxon>
        <taxon>Vibrionaceae</taxon>
        <taxon>Vibrio</taxon>
    </lineage>
</organism>
<proteinExistence type="predicted"/>
<protein>
    <submittedName>
        <fullName evidence="1">Uncharacterized protein</fullName>
    </submittedName>
</protein>
<sequence>MKVILECPQCDEKKIHSAEYIQDKERVEATCCDCQHTILNAYHDGDYCVNCDDYTNQLDINYRKLTPSCDDDAYMDYLCTKCGE</sequence>
<evidence type="ECO:0000313" key="1">
    <source>
        <dbReference type="EMBL" id="EGU30708.1"/>
    </source>
</evidence>
<dbReference type="AlphaFoldDB" id="F9S7X3"/>
<comment type="caution">
    <text evidence="1">The sequence shown here is derived from an EMBL/GenBank/DDBJ whole genome shotgun (WGS) entry which is preliminary data.</text>
</comment>
<dbReference type="EMBL" id="AFWF01000306">
    <property type="protein sequence ID" value="EGU30708.1"/>
    <property type="molecule type" value="Genomic_DNA"/>
</dbReference>